<dbReference type="SMART" id="SM00530">
    <property type="entry name" value="HTH_XRE"/>
    <property type="match status" value="1"/>
</dbReference>
<evidence type="ECO:0000313" key="3">
    <source>
        <dbReference type="EMBL" id="QEN06264.1"/>
    </source>
</evidence>
<dbReference type="AlphaFoldDB" id="A0A5C1QIA2"/>
<dbReference type="InterPro" id="IPR001387">
    <property type="entry name" value="Cro/C1-type_HTH"/>
</dbReference>
<dbReference type="EMBL" id="CP035807">
    <property type="protein sequence ID" value="QEN06264.1"/>
    <property type="molecule type" value="Genomic_DNA"/>
</dbReference>
<evidence type="ECO:0000256" key="1">
    <source>
        <dbReference type="ARBA" id="ARBA00007227"/>
    </source>
</evidence>
<organism evidence="3 4">
    <name type="scientific">Thiospirochaeta perfilievii</name>
    <dbReference type="NCBI Taxonomy" id="252967"/>
    <lineage>
        <taxon>Bacteria</taxon>
        <taxon>Pseudomonadati</taxon>
        <taxon>Spirochaetota</taxon>
        <taxon>Spirochaetia</taxon>
        <taxon>Spirochaetales</taxon>
        <taxon>Spirochaetaceae</taxon>
        <taxon>Thiospirochaeta</taxon>
    </lineage>
</organism>
<dbReference type="PROSITE" id="PS50943">
    <property type="entry name" value="HTH_CROC1"/>
    <property type="match status" value="1"/>
</dbReference>
<dbReference type="PANTHER" id="PTHR43236:SF2">
    <property type="entry name" value="BLL0069 PROTEIN"/>
    <property type="match status" value="1"/>
</dbReference>
<dbReference type="Gene3D" id="1.10.260.40">
    <property type="entry name" value="lambda repressor-like DNA-binding domains"/>
    <property type="match status" value="1"/>
</dbReference>
<dbReference type="KEGG" id="sper:EW093_16735"/>
<keyword evidence="4" id="KW-1185">Reference proteome</keyword>
<proteinExistence type="inferred from homology"/>
<dbReference type="InterPro" id="IPR010359">
    <property type="entry name" value="IrrE_HExxH"/>
</dbReference>
<dbReference type="InterPro" id="IPR010982">
    <property type="entry name" value="Lambda_DNA-bd_dom_sf"/>
</dbReference>
<name>A0A5C1QIA2_9SPIO</name>
<protein>
    <submittedName>
        <fullName evidence="3">Helix-turn-helix domain-containing protein</fullName>
    </submittedName>
</protein>
<gene>
    <name evidence="3" type="ORF">EW093_16735</name>
</gene>
<feature type="domain" description="HTH cro/C1-type" evidence="2">
    <location>
        <begin position="19"/>
        <end position="73"/>
    </location>
</feature>
<dbReference type="GO" id="GO:0003677">
    <property type="term" value="F:DNA binding"/>
    <property type="evidence" value="ECO:0007669"/>
    <property type="project" value="InterPro"/>
</dbReference>
<reference evidence="3 4" key="2">
    <citation type="submission" date="2019-09" db="EMBL/GenBank/DDBJ databases">
        <title>Complete Genome Sequence and Methylome Analysis of free living Spirochaetas.</title>
        <authorList>
            <person name="Leshcheva N."/>
            <person name="Mikheeva N."/>
        </authorList>
    </citation>
    <scope>NUCLEOTIDE SEQUENCE [LARGE SCALE GENOMIC DNA]</scope>
    <source>
        <strain evidence="3 4">P</strain>
    </source>
</reference>
<dbReference type="InterPro" id="IPR052345">
    <property type="entry name" value="Rad_response_metalloprotease"/>
</dbReference>
<dbReference type="SUPFAM" id="SSF47413">
    <property type="entry name" value="lambda repressor-like DNA-binding domains"/>
    <property type="match status" value="1"/>
</dbReference>
<dbReference type="CDD" id="cd00093">
    <property type="entry name" value="HTH_XRE"/>
    <property type="match status" value="1"/>
</dbReference>
<accession>A0A5C1QIA2</accession>
<dbReference type="Pfam" id="PF06114">
    <property type="entry name" value="Peptidase_M78"/>
    <property type="match status" value="1"/>
</dbReference>
<sequence>MNTVSNLRPFINIGPGYTIKKYLESRGWNQEDLAQIIDISPKQLSKIINDKAHITIKVAKLLADAFSTSAEFWVNLDTQYRLKLEPITDKETATQIKAKIRKFMPVSEIRKKGWFSIDNTASGYESLYENIWDKKPNDISIYENCEKKYCARQSKTNEEFTNYYSTTWQRIALLKAKTINVPKYNKDKLHKIIKNYTSYTVSTNGINEIIADLNQAGIKFLVLSHLTKTYLDGACFYDEENPVIVYTCRYDRIDNFWFTLAHEIAHVIKHLSNFKDKYFLDDLTNNDSNDQLEKEADEKAEELLRVEEIITESLQYTKYFSEEKLNIISKKLKIEQSVILGILQHKGYVDYRKLNKYKKKVKDKFPSEINFG</sequence>
<dbReference type="Gene3D" id="1.10.10.2910">
    <property type="match status" value="1"/>
</dbReference>
<dbReference type="Pfam" id="PF01381">
    <property type="entry name" value="HTH_3"/>
    <property type="match status" value="1"/>
</dbReference>
<dbReference type="Proteomes" id="UP000323824">
    <property type="component" value="Chromosome"/>
</dbReference>
<dbReference type="RefSeq" id="WP_149569490.1">
    <property type="nucleotide sequence ID" value="NZ_CP035807.1"/>
</dbReference>
<evidence type="ECO:0000313" key="4">
    <source>
        <dbReference type="Proteomes" id="UP000323824"/>
    </source>
</evidence>
<dbReference type="PANTHER" id="PTHR43236">
    <property type="entry name" value="ANTITOXIN HIGA1"/>
    <property type="match status" value="1"/>
</dbReference>
<reference evidence="3 4" key="1">
    <citation type="submission" date="2019-02" db="EMBL/GenBank/DDBJ databases">
        <authorList>
            <person name="Fomenkov A."/>
            <person name="Dubinina G."/>
            <person name="Grabovich M."/>
            <person name="Vincze T."/>
            <person name="Roberts R.J."/>
        </authorList>
    </citation>
    <scope>NUCLEOTIDE SEQUENCE [LARGE SCALE GENOMIC DNA]</scope>
    <source>
        <strain evidence="3 4">P</strain>
    </source>
</reference>
<dbReference type="OrthoDB" id="9796786at2"/>
<comment type="similarity">
    <text evidence="1">Belongs to the short-chain fatty acyl-CoA assimilation regulator (ScfR) family.</text>
</comment>
<evidence type="ECO:0000259" key="2">
    <source>
        <dbReference type="PROSITE" id="PS50943"/>
    </source>
</evidence>